<evidence type="ECO:0000313" key="2">
    <source>
        <dbReference type="Proteomes" id="UP000653644"/>
    </source>
</evidence>
<accession>A0ABQ3DG67</accession>
<reference evidence="2" key="1">
    <citation type="journal article" date="2019" name="Int. J. Syst. Evol. Microbiol.">
        <title>The Global Catalogue of Microorganisms (GCM) 10K type strain sequencing project: providing services to taxonomists for standard genome sequencing and annotation.</title>
        <authorList>
            <consortium name="The Broad Institute Genomics Platform"/>
            <consortium name="The Broad Institute Genome Sequencing Center for Infectious Disease"/>
            <person name="Wu L."/>
            <person name="Ma J."/>
        </authorList>
    </citation>
    <scope>NUCLEOTIDE SEQUENCE [LARGE SCALE GENOMIC DNA]</scope>
    <source>
        <strain evidence="2">JCM 4733</strain>
    </source>
</reference>
<evidence type="ECO:0000313" key="1">
    <source>
        <dbReference type="EMBL" id="GHA70230.1"/>
    </source>
</evidence>
<comment type="caution">
    <text evidence="1">The sequence shown here is derived from an EMBL/GenBank/DDBJ whole genome shotgun (WGS) entry which is preliminary data.</text>
</comment>
<organism evidence="1 2">
    <name type="scientific">Streptomyces canarius</name>
    <dbReference type="NCBI Taxonomy" id="285453"/>
    <lineage>
        <taxon>Bacteria</taxon>
        <taxon>Bacillati</taxon>
        <taxon>Actinomycetota</taxon>
        <taxon>Actinomycetes</taxon>
        <taxon>Kitasatosporales</taxon>
        <taxon>Streptomycetaceae</taxon>
        <taxon>Streptomyces</taxon>
    </lineage>
</organism>
<name>A0ABQ3DG67_9ACTN</name>
<keyword evidence="2" id="KW-1185">Reference proteome</keyword>
<sequence>MCTLPSMKITRYGEPCPLCRTPLFLDVLQVRSAQSGFPTTERVTRRRCPGCQATRPEQWTEVMQSRYGDA</sequence>
<dbReference type="EMBL" id="BMVN01000073">
    <property type="protein sequence ID" value="GHA70230.1"/>
    <property type="molecule type" value="Genomic_DNA"/>
</dbReference>
<dbReference type="Proteomes" id="UP000653644">
    <property type="component" value="Unassembled WGS sequence"/>
</dbReference>
<proteinExistence type="predicted"/>
<gene>
    <name evidence="1" type="ORF">GCM10010345_87040</name>
</gene>
<protein>
    <submittedName>
        <fullName evidence="1">Uncharacterized protein</fullName>
    </submittedName>
</protein>